<evidence type="ECO:0008006" key="3">
    <source>
        <dbReference type="Google" id="ProtNLM"/>
    </source>
</evidence>
<dbReference type="AlphaFoldDB" id="A0AAV3RGQ1"/>
<dbReference type="PANTHER" id="PTHR31286">
    <property type="entry name" value="GLYCINE-RICH CELL WALL STRUCTURAL PROTEIN 1.8-LIKE"/>
    <property type="match status" value="1"/>
</dbReference>
<evidence type="ECO:0000313" key="1">
    <source>
        <dbReference type="EMBL" id="GAA0174306.1"/>
    </source>
</evidence>
<reference evidence="1 2" key="1">
    <citation type="submission" date="2024-01" db="EMBL/GenBank/DDBJ databases">
        <title>The complete chloroplast genome sequence of Lithospermum erythrorhizon: insights into the phylogenetic relationship among Boraginaceae species and the maternal lineages of purple gromwells.</title>
        <authorList>
            <person name="Okada T."/>
            <person name="Watanabe K."/>
        </authorList>
    </citation>
    <scope>NUCLEOTIDE SEQUENCE [LARGE SCALE GENOMIC DNA]</scope>
</reference>
<dbReference type="PANTHER" id="PTHR31286:SF99">
    <property type="entry name" value="DUF4283 DOMAIN-CONTAINING PROTEIN"/>
    <property type="match status" value="1"/>
</dbReference>
<dbReference type="InterPro" id="IPR040256">
    <property type="entry name" value="At4g02000-like"/>
</dbReference>
<sequence>MKLNLSIKGFSMRIFRWYVDFSPTKESAIAPVWIRIEGLPLYMFDEASLLSMANAIGKPLRVHPNNVNRVKLNSANVCKKGQVEALNGYDKIVHPKQLNQASQVFDNFPQPGTSTQTGQIMLFYPQSKLHLAKSDINPWENVVPSKVWQKVKHNRVGVLNGDDNVITLKVQNRFASHMDSEIKEHITGHEKQANIFTEVIAASAQTDSKGCNVMELKEAMCPAGYEQQSLGFVVELKNVQLTSKLEGNGEQPEIQSTQDVNLKRIEGHQKEGPDLQLQVSNLDEREPELEAHERADVAAIEVMRTSEALLGTTSEAIAQVAEDKAEIHGDNNTVGFSTPEKGSNFTIVSTPSSWANRVEEEEQQVKKRGTTIQVPQIGDSPGIVRAALLTLHGEVPNVCSTTHKEHEKVQETKGAEK</sequence>
<gene>
    <name evidence="1" type="ORF">LIER_27727</name>
</gene>
<organism evidence="1 2">
    <name type="scientific">Lithospermum erythrorhizon</name>
    <name type="common">Purple gromwell</name>
    <name type="synonym">Lithospermum officinale var. erythrorhizon</name>
    <dbReference type="NCBI Taxonomy" id="34254"/>
    <lineage>
        <taxon>Eukaryota</taxon>
        <taxon>Viridiplantae</taxon>
        <taxon>Streptophyta</taxon>
        <taxon>Embryophyta</taxon>
        <taxon>Tracheophyta</taxon>
        <taxon>Spermatophyta</taxon>
        <taxon>Magnoliopsida</taxon>
        <taxon>eudicotyledons</taxon>
        <taxon>Gunneridae</taxon>
        <taxon>Pentapetalae</taxon>
        <taxon>asterids</taxon>
        <taxon>lamiids</taxon>
        <taxon>Boraginales</taxon>
        <taxon>Boraginaceae</taxon>
        <taxon>Boraginoideae</taxon>
        <taxon>Lithospermeae</taxon>
        <taxon>Lithospermum</taxon>
    </lineage>
</organism>
<proteinExistence type="predicted"/>
<comment type="caution">
    <text evidence="1">The sequence shown here is derived from an EMBL/GenBank/DDBJ whole genome shotgun (WGS) entry which is preliminary data.</text>
</comment>
<accession>A0AAV3RGQ1</accession>
<protein>
    <recommendedName>
        <fullName evidence="3">DUF4283 domain-containing protein</fullName>
    </recommendedName>
</protein>
<keyword evidence="2" id="KW-1185">Reference proteome</keyword>
<dbReference type="EMBL" id="BAABME010009015">
    <property type="protein sequence ID" value="GAA0174306.1"/>
    <property type="molecule type" value="Genomic_DNA"/>
</dbReference>
<evidence type="ECO:0000313" key="2">
    <source>
        <dbReference type="Proteomes" id="UP001454036"/>
    </source>
</evidence>
<name>A0AAV3RGQ1_LITER</name>
<dbReference type="Proteomes" id="UP001454036">
    <property type="component" value="Unassembled WGS sequence"/>
</dbReference>